<evidence type="ECO:0000313" key="3">
    <source>
        <dbReference type="Proteomes" id="UP001412067"/>
    </source>
</evidence>
<evidence type="ECO:0000259" key="1">
    <source>
        <dbReference type="Pfam" id="PF25498"/>
    </source>
</evidence>
<name>A0ABR2M276_9ASPA</name>
<protein>
    <recommendedName>
        <fullName evidence="1">DUF7912 domain-containing protein</fullName>
    </recommendedName>
</protein>
<comment type="caution">
    <text evidence="2">The sequence shown here is derived from an EMBL/GenBank/DDBJ whole genome shotgun (WGS) entry which is preliminary data.</text>
</comment>
<dbReference type="InterPro" id="IPR057234">
    <property type="entry name" value="DUF7912"/>
</dbReference>
<organism evidence="2 3">
    <name type="scientific">Platanthera guangdongensis</name>
    <dbReference type="NCBI Taxonomy" id="2320717"/>
    <lineage>
        <taxon>Eukaryota</taxon>
        <taxon>Viridiplantae</taxon>
        <taxon>Streptophyta</taxon>
        <taxon>Embryophyta</taxon>
        <taxon>Tracheophyta</taxon>
        <taxon>Spermatophyta</taxon>
        <taxon>Magnoliopsida</taxon>
        <taxon>Liliopsida</taxon>
        <taxon>Asparagales</taxon>
        <taxon>Orchidaceae</taxon>
        <taxon>Orchidoideae</taxon>
        <taxon>Orchideae</taxon>
        <taxon>Orchidinae</taxon>
        <taxon>Platanthera</taxon>
    </lineage>
</organism>
<keyword evidence="3" id="KW-1185">Reference proteome</keyword>
<reference evidence="2 3" key="1">
    <citation type="journal article" date="2022" name="Nat. Plants">
        <title>Genomes of leafy and leafless Platanthera orchids illuminate the evolution of mycoheterotrophy.</title>
        <authorList>
            <person name="Li M.H."/>
            <person name="Liu K.W."/>
            <person name="Li Z."/>
            <person name="Lu H.C."/>
            <person name="Ye Q.L."/>
            <person name="Zhang D."/>
            <person name="Wang J.Y."/>
            <person name="Li Y.F."/>
            <person name="Zhong Z.M."/>
            <person name="Liu X."/>
            <person name="Yu X."/>
            <person name="Liu D.K."/>
            <person name="Tu X.D."/>
            <person name="Liu B."/>
            <person name="Hao Y."/>
            <person name="Liao X.Y."/>
            <person name="Jiang Y.T."/>
            <person name="Sun W.H."/>
            <person name="Chen J."/>
            <person name="Chen Y.Q."/>
            <person name="Ai Y."/>
            <person name="Zhai J.W."/>
            <person name="Wu S.S."/>
            <person name="Zhou Z."/>
            <person name="Hsiao Y.Y."/>
            <person name="Wu W.L."/>
            <person name="Chen Y.Y."/>
            <person name="Lin Y.F."/>
            <person name="Hsu J.L."/>
            <person name="Li C.Y."/>
            <person name="Wang Z.W."/>
            <person name="Zhao X."/>
            <person name="Zhong W.Y."/>
            <person name="Ma X.K."/>
            <person name="Ma L."/>
            <person name="Huang J."/>
            <person name="Chen G.Z."/>
            <person name="Huang M.Z."/>
            <person name="Huang L."/>
            <person name="Peng D.H."/>
            <person name="Luo Y.B."/>
            <person name="Zou S.Q."/>
            <person name="Chen S.P."/>
            <person name="Lan S."/>
            <person name="Tsai W.C."/>
            <person name="Van de Peer Y."/>
            <person name="Liu Z.J."/>
        </authorList>
    </citation>
    <scope>NUCLEOTIDE SEQUENCE [LARGE SCALE GENOMIC DNA]</scope>
    <source>
        <tissue evidence="2">Flower</tissue>
    </source>
</reference>
<sequence length="204" mass="23651">MKGELSHSVLRTSGTNNLLPRHWALFIEFFLCRGFAKTITKFLPVSSPGIERVVAVPKDLERFKDRPMYVKYTTMDAETSTIQEADGVFCLISFDLENSHCLWGIADVKINRQKAGKGRSLSKKQRQWRLQTSFESLRELFKGEVEEVKEIIVCRREAEVEDVGLINHLRLQWEGYADMVTGGGRWVEYVGEANWRESHIKRLW</sequence>
<dbReference type="PANTHER" id="PTHR34544">
    <property type="entry name" value="OSJNBA0006B20.18 PROTEIN"/>
    <property type="match status" value="1"/>
</dbReference>
<dbReference type="Proteomes" id="UP001412067">
    <property type="component" value="Unassembled WGS sequence"/>
</dbReference>
<proteinExistence type="predicted"/>
<dbReference type="EMBL" id="JBBWWR010000012">
    <property type="protein sequence ID" value="KAK8958172.1"/>
    <property type="molecule type" value="Genomic_DNA"/>
</dbReference>
<evidence type="ECO:0000313" key="2">
    <source>
        <dbReference type="EMBL" id="KAK8958172.1"/>
    </source>
</evidence>
<dbReference type="Pfam" id="PF25498">
    <property type="entry name" value="DUF7912"/>
    <property type="match status" value="1"/>
</dbReference>
<gene>
    <name evidence="2" type="ORF">KSP40_PGU022355</name>
</gene>
<accession>A0ABR2M276</accession>
<feature type="domain" description="DUF7912" evidence="1">
    <location>
        <begin position="53"/>
        <end position="139"/>
    </location>
</feature>
<dbReference type="PANTHER" id="PTHR34544:SF1">
    <property type="entry name" value="OS04G0438300 PROTEIN"/>
    <property type="match status" value="1"/>
</dbReference>